<evidence type="ECO:0000256" key="12">
    <source>
        <dbReference type="SAM" id="MobiDB-lite"/>
    </source>
</evidence>
<keyword evidence="16" id="KW-1185">Reference proteome</keyword>
<dbReference type="Gene3D" id="6.10.140.140">
    <property type="match status" value="1"/>
</dbReference>
<evidence type="ECO:0000256" key="5">
    <source>
        <dbReference type="ARBA" id="ARBA00022771"/>
    </source>
</evidence>
<dbReference type="InterPro" id="IPR036236">
    <property type="entry name" value="Znf_C2H2_sf"/>
</dbReference>
<dbReference type="GO" id="GO:0005634">
    <property type="term" value="C:nucleus"/>
    <property type="evidence" value="ECO:0000318"/>
    <property type="project" value="GO_Central"/>
</dbReference>
<accession>F6U226</accession>
<dbReference type="InterPro" id="IPR001909">
    <property type="entry name" value="KRAB"/>
</dbReference>
<dbReference type="PROSITE" id="PS50805">
    <property type="entry name" value="KRAB"/>
    <property type="match status" value="1"/>
</dbReference>
<dbReference type="PANTHER" id="PTHR24381:SF450">
    <property type="entry name" value="GASTRULA ZINC FINGER PROTEIN XLCGF26.1-LIKE-RELATED"/>
    <property type="match status" value="1"/>
</dbReference>
<evidence type="ECO:0000256" key="4">
    <source>
        <dbReference type="ARBA" id="ARBA00022737"/>
    </source>
</evidence>
<feature type="region of interest" description="Disordered" evidence="12">
    <location>
        <begin position="1"/>
        <end position="22"/>
    </location>
</feature>
<dbReference type="SUPFAM" id="SSF109640">
    <property type="entry name" value="KRAB domain (Kruppel-associated box)"/>
    <property type="match status" value="1"/>
</dbReference>
<dbReference type="CDD" id="cd07765">
    <property type="entry name" value="KRAB_A-box"/>
    <property type="match status" value="1"/>
</dbReference>
<dbReference type="GO" id="GO:0000981">
    <property type="term" value="F:DNA-binding transcription factor activity, RNA polymerase II-specific"/>
    <property type="evidence" value="ECO:0000318"/>
    <property type="project" value="GO_Central"/>
</dbReference>
<dbReference type="FunFam" id="3.30.160.60:FF:000029">
    <property type="entry name" value="GLI family zinc finger 4"/>
    <property type="match status" value="1"/>
</dbReference>
<feature type="domain" description="C2H2-type" evidence="13">
    <location>
        <begin position="301"/>
        <end position="328"/>
    </location>
</feature>
<dbReference type="Ensembl" id="ENSMODT00000039998.3">
    <property type="protein sequence ID" value="ENSMODP00000038398.3"/>
    <property type="gene ID" value="ENSMODG00000025593.3"/>
</dbReference>
<dbReference type="FunFam" id="3.30.160.60:FF:002063">
    <property type="entry name" value="RB associated KRAB zinc finger"/>
    <property type="match status" value="1"/>
</dbReference>
<feature type="domain" description="KRAB" evidence="14">
    <location>
        <begin position="81"/>
        <end position="156"/>
    </location>
</feature>
<dbReference type="Bgee" id="ENSMODG00000025593">
    <property type="expression patterns" value="Expressed in cerebellum and 17 other cell types or tissues"/>
</dbReference>
<keyword evidence="3" id="KW-0479">Metal-binding</keyword>
<dbReference type="Proteomes" id="UP000002280">
    <property type="component" value="Chromosome 4"/>
</dbReference>
<dbReference type="Pfam" id="PF01352">
    <property type="entry name" value="KRAB"/>
    <property type="match status" value="1"/>
</dbReference>
<reference evidence="15" key="3">
    <citation type="submission" date="2025-09" db="UniProtKB">
        <authorList>
            <consortium name="Ensembl"/>
        </authorList>
    </citation>
    <scope>IDENTIFICATION</scope>
</reference>
<dbReference type="GeneTree" id="ENSGT00940000156663"/>
<dbReference type="SMART" id="SM00349">
    <property type="entry name" value="KRAB"/>
    <property type="match status" value="1"/>
</dbReference>
<dbReference type="InParanoid" id="F6U226"/>
<evidence type="ECO:0000313" key="16">
    <source>
        <dbReference type="Proteomes" id="UP000002280"/>
    </source>
</evidence>
<dbReference type="OMA" id="WESYGHL"/>
<dbReference type="SMART" id="SM00355">
    <property type="entry name" value="ZnF_C2H2"/>
    <property type="match status" value="5"/>
</dbReference>
<dbReference type="PROSITE" id="PS50157">
    <property type="entry name" value="ZINC_FINGER_C2H2_2"/>
    <property type="match status" value="5"/>
</dbReference>
<feature type="domain" description="C2H2-type" evidence="13">
    <location>
        <begin position="273"/>
        <end position="300"/>
    </location>
</feature>
<dbReference type="FunFam" id="3.30.160.60:FF:000478">
    <property type="entry name" value="Zinc finger protein 133"/>
    <property type="match status" value="1"/>
</dbReference>
<dbReference type="SUPFAM" id="SSF57667">
    <property type="entry name" value="beta-beta-alpha zinc fingers"/>
    <property type="match status" value="3"/>
</dbReference>
<dbReference type="PROSITE" id="PS00028">
    <property type="entry name" value="ZINC_FINGER_C2H2_1"/>
    <property type="match status" value="5"/>
</dbReference>
<dbReference type="FunFam" id="3.30.160.60:FF:000726">
    <property type="entry name" value="Zinc finger protein 214"/>
    <property type="match status" value="1"/>
</dbReference>
<evidence type="ECO:0000256" key="7">
    <source>
        <dbReference type="ARBA" id="ARBA00023015"/>
    </source>
</evidence>
<keyword evidence="4" id="KW-0677">Repeat</keyword>
<keyword evidence="8" id="KW-0238">DNA-binding</keyword>
<dbReference type="PANTHER" id="PTHR24381">
    <property type="entry name" value="ZINC FINGER PROTEIN"/>
    <property type="match status" value="1"/>
</dbReference>
<feature type="domain" description="C2H2-type" evidence="13">
    <location>
        <begin position="329"/>
        <end position="356"/>
    </location>
</feature>
<feature type="region of interest" description="Disordered" evidence="12">
    <location>
        <begin position="129"/>
        <end position="158"/>
    </location>
</feature>
<evidence type="ECO:0000256" key="8">
    <source>
        <dbReference type="ARBA" id="ARBA00023125"/>
    </source>
</evidence>
<evidence type="ECO:0000256" key="2">
    <source>
        <dbReference type="ARBA" id="ARBA00006991"/>
    </source>
</evidence>
<evidence type="ECO:0000259" key="14">
    <source>
        <dbReference type="PROSITE" id="PS50805"/>
    </source>
</evidence>
<dbReference type="InterPro" id="IPR013087">
    <property type="entry name" value="Znf_C2H2_type"/>
</dbReference>
<keyword evidence="9" id="KW-0804">Transcription</keyword>
<dbReference type="FunCoup" id="F6U226">
    <property type="interactions" value="125"/>
</dbReference>
<keyword evidence="6" id="KW-0862">Zinc</keyword>
<evidence type="ECO:0000256" key="3">
    <source>
        <dbReference type="ARBA" id="ARBA00022723"/>
    </source>
</evidence>
<evidence type="ECO:0000256" key="6">
    <source>
        <dbReference type="ARBA" id="ARBA00022833"/>
    </source>
</evidence>
<name>F6U226_MONDO</name>
<organism evidence="15 16">
    <name type="scientific">Monodelphis domestica</name>
    <name type="common">Gray short-tailed opossum</name>
    <dbReference type="NCBI Taxonomy" id="13616"/>
    <lineage>
        <taxon>Eukaryota</taxon>
        <taxon>Metazoa</taxon>
        <taxon>Chordata</taxon>
        <taxon>Craniata</taxon>
        <taxon>Vertebrata</taxon>
        <taxon>Euteleostomi</taxon>
        <taxon>Mammalia</taxon>
        <taxon>Metatheria</taxon>
        <taxon>Didelphimorphia</taxon>
        <taxon>Didelphidae</taxon>
        <taxon>Monodelphis</taxon>
    </lineage>
</organism>
<dbReference type="GO" id="GO:0008270">
    <property type="term" value="F:zinc ion binding"/>
    <property type="evidence" value="ECO:0007669"/>
    <property type="project" value="UniProtKB-KW"/>
</dbReference>
<dbReference type="HOGENOM" id="CLU_910719_0_0_1"/>
<feature type="region of interest" description="Disordered" evidence="12">
    <location>
        <begin position="180"/>
        <end position="244"/>
    </location>
</feature>
<dbReference type="Pfam" id="PF13465">
    <property type="entry name" value="zf-H2C2_2"/>
    <property type="match status" value="1"/>
</dbReference>
<sequence length="389" mass="42603">MARSGGPGCRSSFYQGASDASAPWPSTPYTALLSPFSGPHVSGVLAWPQEQLAGDQGVKVPLAKAGRQPPPGPSPVAAAGLTFADVTVSFSWEEWRHLEPRQKELYRDVLWESYGHLGALGLTRNNLKKKENGGLSKRKGAKGGAARRKGREFRETGIPVPKPDLIALIDGEEVARDRPVRVAGEESVAGGARAGGGKRLLGEGAPQERGPRQPPGQEARSRVWPEGPPGRRAPSPQPPLAPKQYRCRDCGKSFRCRSPLVRHQRTHTGEKPFKCPDCGKDFSQRSNLHIHQRVHTGEKPYTCAECGKGFSHQTTLRIHRRTHVKEKPYTCAECGKGFSQTSHLHVHQRVHTGEKPYQCLVCGKGFKQSSNLQVHQRVHRGAAASRRPE</sequence>
<evidence type="ECO:0000256" key="11">
    <source>
        <dbReference type="PROSITE-ProRule" id="PRU00042"/>
    </source>
</evidence>
<comment type="subcellular location">
    <subcellularLocation>
        <location evidence="1">Nucleus</location>
    </subcellularLocation>
</comment>
<dbReference type="Pfam" id="PF00096">
    <property type="entry name" value="zf-C2H2"/>
    <property type="match status" value="3"/>
</dbReference>
<dbReference type="eggNOG" id="KOG1721">
    <property type="taxonomic scope" value="Eukaryota"/>
</dbReference>
<keyword evidence="10" id="KW-0539">Nucleus</keyword>
<protein>
    <submittedName>
        <fullName evidence="15">Uncharacterized protein</fullName>
    </submittedName>
</protein>
<evidence type="ECO:0000256" key="1">
    <source>
        <dbReference type="ARBA" id="ARBA00004123"/>
    </source>
</evidence>
<evidence type="ECO:0000259" key="13">
    <source>
        <dbReference type="PROSITE" id="PS50157"/>
    </source>
</evidence>
<dbReference type="FunFam" id="3.30.160.60:FF:000663">
    <property type="entry name" value="Zinc finger protein 45"/>
    <property type="match status" value="1"/>
</dbReference>
<keyword evidence="7" id="KW-0805">Transcription regulation</keyword>
<dbReference type="GO" id="GO:0006357">
    <property type="term" value="P:regulation of transcription by RNA polymerase II"/>
    <property type="evidence" value="ECO:0000318"/>
    <property type="project" value="GO_Central"/>
</dbReference>
<reference evidence="15" key="2">
    <citation type="submission" date="2025-08" db="UniProtKB">
        <authorList>
            <consortium name="Ensembl"/>
        </authorList>
    </citation>
    <scope>IDENTIFICATION</scope>
</reference>
<reference evidence="15 16" key="1">
    <citation type="journal article" date="2007" name="Nature">
        <title>Genome of the marsupial Monodelphis domestica reveals innovation in non-coding sequences.</title>
        <authorList>
            <person name="Mikkelsen T.S."/>
            <person name="Wakefield M.J."/>
            <person name="Aken B."/>
            <person name="Amemiya C.T."/>
            <person name="Chang J.L."/>
            <person name="Duke S."/>
            <person name="Garber M."/>
            <person name="Gentles A.J."/>
            <person name="Goodstadt L."/>
            <person name="Heger A."/>
            <person name="Jurka J."/>
            <person name="Kamal M."/>
            <person name="Mauceli E."/>
            <person name="Searle S.M."/>
            <person name="Sharpe T."/>
            <person name="Baker M.L."/>
            <person name="Batzer M.A."/>
            <person name="Benos P.V."/>
            <person name="Belov K."/>
            <person name="Clamp M."/>
            <person name="Cook A."/>
            <person name="Cuff J."/>
            <person name="Das R."/>
            <person name="Davidow L."/>
            <person name="Deakin J.E."/>
            <person name="Fazzari M.J."/>
            <person name="Glass J.L."/>
            <person name="Grabherr M."/>
            <person name="Greally J.M."/>
            <person name="Gu W."/>
            <person name="Hore T.A."/>
            <person name="Huttley G.A."/>
            <person name="Kleber M."/>
            <person name="Jirtle R.L."/>
            <person name="Koina E."/>
            <person name="Lee J.T."/>
            <person name="Mahony S."/>
            <person name="Marra M.A."/>
            <person name="Miller R.D."/>
            <person name="Nicholls R.D."/>
            <person name="Oda M."/>
            <person name="Papenfuss A.T."/>
            <person name="Parra Z.E."/>
            <person name="Pollock D.D."/>
            <person name="Ray D.A."/>
            <person name="Schein J.E."/>
            <person name="Speed T.P."/>
            <person name="Thompson K."/>
            <person name="VandeBerg J.L."/>
            <person name="Wade C.M."/>
            <person name="Walker J.A."/>
            <person name="Waters P.D."/>
            <person name="Webber C."/>
            <person name="Weidman J.R."/>
            <person name="Xie X."/>
            <person name="Zody M.C."/>
            <person name="Baldwin J."/>
            <person name="Abdouelleil A."/>
            <person name="Abdulkadir J."/>
            <person name="Abebe A."/>
            <person name="Abera B."/>
            <person name="Abreu J."/>
            <person name="Acer S.C."/>
            <person name="Aftuck L."/>
            <person name="Alexander A."/>
            <person name="An P."/>
            <person name="Anderson E."/>
            <person name="Anderson S."/>
            <person name="Arachi H."/>
            <person name="Azer M."/>
            <person name="Bachantsang P."/>
            <person name="Barry A."/>
            <person name="Bayul T."/>
            <person name="Berlin A."/>
            <person name="Bessette D."/>
            <person name="Bloom T."/>
            <person name="Bloom T."/>
            <person name="Boguslavskiy L."/>
            <person name="Bonnet C."/>
            <person name="Boukhgalter B."/>
            <person name="Bourzgui I."/>
            <person name="Brown A."/>
            <person name="Cahill P."/>
            <person name="Channer S."/>
            <person name="Cheshatsang Y."/>
            <person name="Chuda L."/>
            <person name="Citroen M."/>
            <person name="Collymore A."/>
            <person name="Cooke P."/>
            <person name="Costello M."/>
            <person name="D'Aco K."/>
            <person name="Daza R."/>
            <person name="De Haan G."/>
            <person name="DeGray S."/>
            <person name="DeMaso C."/>
            <person name="Dhargay N."/>
            <person name="Dooley K."/>
            <person name="Dooley E."/>
            <person name="Doricent M."/>
            <person name="Dorje P."/>
            <person name="Dorjee K."/>
            <person name="Dupes A."/>
            <person name="Elong R."/>
            <person name="Falk J."/>
            <person name="Farina A."/>
            <person name="Faro S."/>
            <person name="Ferguson D."/>
            <person name="Fisher S."/>
            <person name="Foley C.D."/>
            <person name="Franke A."/>
            <person name="Friedrich D."/>
            <person name="Gadbois L."/>
            <person name="Gearin G."/>
            <person name="Gearin C.R."/>
            <person name="Giannoukos G."/>
            <person name="Goode T."/>
            <person name="Graham J."/>
            <person name="Grandbois E."/>
            <person name="Grewal S."/>
            <person name="Gyaltsen K."/>
            <person name="Hafez N."/>
            <person name="Hagos B."/>
            <person name="Hall J."/>
            <person name="Henson C."/>
            <person name="Hollinger A."/>
            <person name="Honan T."/>
            <person name="Huard M.D."/>
            <person name="Hughes L."/>
            <person name="Hurhula B."/>
            <person name="Husby M.E."/>
            <person name="Kamat A."/>
            <person name="Kanga B."/>
            <person name="Kashin S."/>
            <person name="Khazanovich D."/>
            <person name="Kisner P."/>
            <person name="Lance K."/>
            <person name="Lara M."/>
            <person name="Lee W."/>
            <person name="Lennon N."/>
            <person name="Letendre F."/>
            <person name="LeVine R."/>
            <person name="Lipovsky A."/>
            <person name="Liu X."/>
            <person name="Liu J."/>
            <person name="Liu S."/>
            <person name="Lokyitsang T."/>
            <person name="Lokyitsang Y."/>
            <person name="Lubonja R."/>
            <person name="Lui A."/>
            <person name="MacDonald P."/>
            <person name="Magnisalis V."/>
            <person name="Maru K."/>
            <person name="Matthews C."/>
            <person name="McCusker W."/>
            <person name="McDonough S."/>
            <person name="Mehta T."/>
            <person name="Meldrim J."/>
            <person name="Meneus L."/>
            <person name="Mihai O."/>
            <person name="Mihalev A."/>
            <person name="Mihova T."/>
            <person name="Mittelman R."/>
            <person name="Mlenga V."/>
            <person name="Montmayeur A."/>
            <person name="Mulrain L."/>
            <person name="Navidi A."/>
            <person name="Naylor J."/>
            <person name="Negash T."/>
            <person name="Nguyen T."/>
            <person name="Nguyen N."/>
            <person name="Nicol R."/>
            <person name="Norbu C."/>
            <person name="Norbu N."/>
            <person name="Novod N."/>
            <person name="O'Neill B."/>
            <person name="Osman S."/>
            <person name="Markiewicz E."/>
            <person name="Oyono O.L."/>
            <person name="Patti C."/>
            <person name="Phunkhang P."/>
            <person name="Pierre F."/>
            <person name="Priest M."/>
            <person name="Raghuraman S."/>
            <person name="Rege F."/>
            <person name="Reyes R."/>
            <person name="Rise C."/>
            <person name="Rogov P."/>
            <person name="Ross K."/>
            <person name="Ryan E."/>
            <person name="Settipalli S."/>
            <person name="Shea T."/>
            <person name="Sherpa N."/>
            <person name="Shi L."/>
            <person name="Shih D."/>
            <person name="Sparrow T."/>
            <person name="Spaulding J."/>
            <person name="Stalker J."/>
            <person name="Stange-Thomann N."/>
            <person name="Stavropoulos S."/>
            <person name="Stone C."/>
            <person name="Strader C."/>
            <person name="Tesfaye S."/>
            <person name="Thomson T."/>
            <person name="Thoulutsang Y."/>
            <person name="Thoulutsang D."/>
            <person name="Topham K."/>
            <person name="Topping I."/>
            <person name="Tsamla T."/>
            <person name="Vassiliev H."/>
            <person name="Vo A."/>
            <person name="Wangchuk T."/>
            <person name="Wangdi T."/>
            <person name="Weiand M."/>
            <person name="Wilkinson J."/>
            <person name="Wilson A."/>
            <person name="Yadav S."/>
            <person name="Young G."/>
            <person name="Yu Q."/>
            <person name="Zembek L."/>
            <person name="Zhong D."/>
            <person name="Zimmer A."/>
            <person name="Zwirko Z."/>
            <person name="Jaffe D.B."/>
            <person name="Alvarez P."/>
            <person name="Brockman W."/>
            <person name="Butler J."/>
            <person name="Chin C."/>
            <person name="Gnerre S."/>
            <person name="MacCallum I."/>
            <person name="Graves J.A."/>
            <person name="Ponting C.P."/>
            <person name="Breen M."/>
            <person name="Samollow P.B."/>
            <person name="Lander E.S."/>
            <person name="Lindblad-Toh K."/>
        </authorList>
    </citation>
    <scope>NUCLEOTIDE SEQUENCE [LARGE SCALE GENOMIC DNA]</scope>
</reference>
<proteinExistence type="inferred from homology"/>
<feature type="domain" description="C2H2-type" evidence="13">
    <location>
        <begin position="245"/>
        <end position="272"/>
    </location>
</feature>
<feature type="compositionally biased region" description="Basic residues" evidence="12">
    <location>
        <begin position="136"/>
        <end position="151"/>
    </location>
</feature>
<keyword evidence="5 11" id="KW-0863">Zinc-finger</keyword>
<dbReference type="GO" id="GO:0000977">
    <property type="term" value="F:RNA polymerase II transcription regulatory region sequence-specific DNA binding"/>
    <property type="evidence" value="ECO:0000318"/>
    <property type="project" value="GO_Central"/>
</dbReference>
<comment type="similarity">
    <text evidence="2">Belongs to the krueppel C2H2-type zinc-finger protein family.</text>
</comment>
<feature type="domain" description="C2H2-type" evidence="13">
    <location>
        <begin position="357"/>
        <end position="384"/>
    </location>
</feature>
<evidence type="ECO:0000256" key="9">
    <source>
        <dbReference type="ARBA" id="ARBA00023163"/>
    </source>
</evidence>
<evidence type="ECO:0000256" key="10">
    <source>
        <dbReference type="ARBA" id="ARBA00023242"/>
    </source>
</evidence>
<dbReference type="AlphaFoldDB" id="F6U226"/>
<dbReference type="InterPro" id="IPR036051">
    <property type="entry name" value="KRAB_dom_sf"/>
</dbReference>
<dbReference type="Gene3D" id="3.30.160.60">
    <property type="entry name" value="Classic Zinc Finger"/>
    <property type="match status" value="5"/>
</dbReference>
<evidence type="ECO:0000313" key="15">
    <source>
        <dbReference type="Ensembl" id="ENSMODP00000038398.3"/>
    </source>
</evidence>